<evidence type="ECO:0000256" key="5">
    <source>
        <dbReference type="ARBA" id="ARBA00022691"/>
    </source>
</evidence>
<dbReference type="NCBIfam" id="TIGR00571">
    <property type="entry name" value="dam"/>
    <property type="match status" value="1"/>
</dbReference>
<dbReference type="PROSITE" id="PS00092">
    <property type="entry name" value="N6_MTASE"/>
    <property type="match status" value="1"/>
</dbReference>
<evidence type="ECO:0000256" key="1">
    <source>
        <dbReference type="ARBA" id="ARBA00006594"/>
    </source>
</evidence>
<dbReference type="Gene3D" id="3.40.50.150">
    <property type="entry name" value="Vaccinia Virus protein VP39"/>
    <property type="match status" value="1"/>
</dbReference>
<evidence type="ECO:0000313" key="9">
    <source>
        <dbReference type="Proteomes" id="UP001597544"/>
    </source>
</evidence>
<protein>
    <recommendedName>
        <fullName evidence="2 7">Site-specific DNA-methyltransferase (adenine-specific)</fullName>
        <ecNumber evidence="2 7">2.1.1.72</ecNumber>
    </recommendedName>
</protein>
<comment type="catalytic activity">
    <reaction evidence="6 7">
        <text>a 2'-deoxyadenosine in DNA + S-adenosyl-L-methionine = an N(6)-methyl-2'-deoxyadenosine in DNA + S-adenosyl-L-homocysteine + H(+)</text>
        <dbReference type="Rhea" id="RHEA:15197"/>
        <dbReference type="Rhea" id="RHEA-COMP:12418"/>
        <dbReference type="Rhea" id="RHEA-COMP:12419"/>
        <dbReference type="ChEBI" id="CHEBI:15378"/>
        <dbReference type="ChEBI" id="CHEBI:57856"/>
        <dbReference type="ChEBI" id="CHEBI:59789"/>
        <dbReference type="ChEBI" id="CHEBI:90615"/>
        <dbReference type="ChEBI" id="CHEBI:90616"/>
        <dbReference type="EC" id="2.1.1.72"/>
    </reaction>
</comment>
<comment type="caution">
    <text evidence="8">The sequence shown here is derived from an EMBL/GenBank/DDBJ whole genome shotgun (WGS) entry which is preliminary data.</text>
</comment>
<evidence type="ECO:0000313" key="8">
    <source>
        <dbReference type="EMBL" id="MFD2512567.1"/>
    </source>
</evidence>
<gene>
    <name evidence="8" type="ORF">ACFSRY_01700</name>
</gene>
<dbReference type="PIRSF" id="PIRSF000398">
    <property type="entry name" value="M_m6A_EcoRV"/>
    <property type="match status" value="1"/>
</dbReference>
<dbReference type="Pfam" id="PF02086">
    <property type="entry name" value="MethyltransfD12"/>
    <property type="match status" value="1"/>
</dbReference>
<dbReference type="EMBL" id="JBHULU010000002">
    <property type="protein sequence ID" value="MFD2512567.1"/>
    <property type="molecule type" value="Genomic_DNA"/>
</dbReference>
<evidence type="ECO:0000256" key="2">
    <source>
        <dbReference type="ARBA" id="ARBA00011900"/>
    </source>
</evidence>
<dbReference type="PRINTS" id="PR00505">
    <property type="entry name" value="D12N6MTFRASE"/>
</dbReference>
<dbReference type="SUPFAM" id="SSF53335">
    <property type="entry name" value="S-adenosyl-L-methionine-dependent methyltransferases"/>
    <property type="match status" value="1"/>
</dbReference>
<dbReference type="EC" id="2.1.1.72" evidence="2 7"/>
<dbReference type="InterPro" id="IPR029063">
    <property type="entry name" value="SAM-dependent_MTases_sf"/>
</dbReference>
<reference evidence="9" key="1">
    <citation type="journal article" date="2019" name="Int. J. Syst. Evol. Microbiol.">
        <title>The Global Catalogue of Microorganisms (GCM) 10K type strain sequencing project: providing services to taxonomists for standard genome sequencing and annotation.</title>
        <authorList>
            <consortium name="The Broad Institute Genomics Platform"/>
            <consortium name="The Broad Institute Genome Sequencing Center for Infectious Disease"/>
            <person name="Wu L."/>
            <person name="Ma J."/>
        </authorList>
    </citation>
    <scope>NUCLEOTIDE SEQUENCE [LARGE SCALE GENOMIC DNA]</scope>
    <source>
        <strain evidence="9">KCTC 42498</strain>
    </source>
</reference>
<dbReference type="Proteomes" id="UP001597544">
    <property type="component" value="Unassembled WGS sequence"/>
</dbReference>
<keyword evidence="3 7" id="KW-0489">Methyltransferase</keyword>
<dbReference type="InterPro" id="IPR012327">
    <property type="entry name" value="MeTrfase_D12"/>
</dbReference>
<evidence type="ECO:0000256" key="7">
    <source>
        <dbReference type="RuleBase" id="RU361257"/>
    </source>
</evidence>
<dbReference type="PANTHER" id="PTHR30481">
    <property type="entry name" value="DNA ADENINE METHYLASE"/>
    <property type="match status" value="1"/>
</dbReference>
<name>A0ABW5II33_9BACT</name>
<sequence length="270" mass="31918">MEYKIEKAKPFLRWAGGKRWFLKELDKLVDINKYNTYHEPFIGGGSVFFHLKPRKAVISDSNPELINVYNQLKYNVEETVSTLKNYEKSEEFYYKIRSQVFSSKIEEAAKFIFLNQLSFNGIYRVNSRGEYNVPYGRRNSFNFDFDNLFEVNKLLENTEIIKQDFEDTLQKVKEDDFIFLDPPYTVTHNQNGFIHYNQKLFSLEDQYRLSDYIKQIKVRGAFYILTNAAHQVVKEIFSNGDRMYEVDRASIIGGKNAKRGKYSELILTNL</sequence>
<evidence type="ECO:0000256" key="4">
    <source>
        <dbReference type="ARBA" id="ARBA00022679"/>
    </source>
</evidence>
<dbReference type="RefSeq" id="WP_377502791.1">
    <property type="nucleotide sequence ID" value="NZ_JBHULU010000002.1"/>
</dbReference>
<dbReference type="Gene3D" id="1.10.1020.10">
    <property type="entry name" value="Adenine-specific Methyltransferase, Domain 2"/>
    <property type="match status" value="1"/>
</dbReference>
<dbReference type="InterPro" id="IPR002052">
    <property type="entry name" value="DNA_methylase_N6_adenine_CS"/>
</dbReference>
<keyword evidence="4 7" id="KW-0808">Transferase</keyword>
<accession>A0ABW5II33</accession>
<evidence type="ECO:0000256" key="6">
    <source>
        <dbReference type="ARBA" id="ARBA00047942"/>
    </source>
</evidence>
<comment type="similarity">
    <text evidence="1 7">Belongs to the N(4)/N(6)-methyltransferase family.</text>
</comment>
<evidence type="ECO:0000256" key="3">
    <source>
        <dbReference type="ARBA" id="ARBA00022603"/>
    </source>
</evidence>
<dbReference type="GO" id="GO:0032259">
    <property type="term" value="P:methylation"/>
    <property type="evidence" value="ECO:0007669"/>
    <property type="project" value="UniProtKB-KW"/>
</dbReference>
<keyword evidence="5 7" id="KW-0949">S-adenosyl-L-methionine</keyword>
<dbReference type="PANTHER" id="PTHR30481:SF3">
    <property type="entry name" value="DNA ADENINE METHYLASE"/>
    <property type="match status" value="1"/>
</dbReference>
<dbReference type="InterPro" id="IPR012263">
    <property type="entry name" value="M_m6A_EcoRV"/>
</dbReference>
<organism evidence="8 9">
    <name type="scientific">Pontibacter locisalis</name>
    <dbReference type="NCBI Taxonomy" id="1719035"/>
    <lineage>
        <taxon>Bacteria</taxon>
        <taxon>Pseudomonadati</taxon>
        <taxon>Bacteroidota</taxon>
        <taxon>Cytophagia</taxon>
        <taxon>Cytophagales</taxon>
        <taxon>Hymenobacteraceae</taxon>
        <taxon>Pontibacter</taxon>
    </lineage>
</organism>
<keyword evidence="9" id="KW-1185">Reference proteome</keyword>
<dbReference type="GO" id="GO:0008168">
    <property type="term" value="F:methyltransferase activity"/>
    <property type="evidence" value="ECO:0007669"/>
    <property type="project" value="UniProtKB-KW"/>
</dbReference>
<proteinExistence type="inferred from homology"/>
<dbReference type="InterPro" id="IPR023095">
    <property type="entry name" value="Ade_MeTrfase_dom_2"/>
</dbReference>